<organism evidence="1 2">
    <name type="scientific">Thermodesulfobium acidiphilum</name>
    <dbReference type="NCBI Taxonomy" id="1794699"/>
    <lineage>
        <taxon>Bacteria</taxon>
        <taxon>Pseudomonadati</taxon>
        <taxon>Thermodesulfobiota</taxon>
        <taxon>Thermodesulfobiia</taxon>
        <taxon>Thermodesulfobiales</taxon>
        <taxon>Thermodesulfobiaceae</taxon>
        <taxon>Thermodesulfobium</taxon>
    </lineage>
</organism>
<dbReference type="EMBL" id="CP020921">
    <property type="protein sequence ID" value="AWB10269.1"/>
    <property type="molecule type" value="Genomic_DNA"/>
</dbReference>
<name>A0A2R4W0D8_THEAF</name>
<keyword evidence="2" id="KW-1185">Reference proteome</keyword>
<gene>
    <name evidence="1" type="ORF">TDSAC_0912</name>
</gene>
<accession>A0A2R4W0D8</accession>
<evidence type="ECO:0000313" key="1">
    <source>
        <dbReference type="EMBL" id="AWB10269.1"/>
    </source>
</evidence>
<dbReference type="AlphaFoldDB" id="A0A2R4W0D8"/>
<sequence length="266" mass="31315">MNKNFYDEMLNIINDYFVKRSLKTCLQSSPLFYLLLKNIKFFQGITNIDDNNKLYLDDIYITRLSKEDYEILDDMSFNNLIKKEQSRCYSQVKQFSKMFIKSVLDEVYYTAFPKNINNFDKYSYEPIFIDYELIVPNIMSAAKKFERINTIYPSYLILGTNFFNLFINSLPSRDSRSFDPDIKNIGFDSLYHDILLIVHEPLCPNNIGYFIMPEKIFLATTESVKSYSDRFSPFFASFSSNKISIRFGAQIISQSKYSVQKVILNC</sequence>
<protein>
    <submittedName>
        <fullName evidence="1">Uncharacterized protein</fullName>
    </submittedName>
</protein>
<proteinExistence type="predicted"/>
<dbReference type="Proteomes" id="UP000244792">
    <property type="component" value="Chromosome"/>
</dbReference>
<dbReference type="KEGG" id="taci:TDSAC_0912"/>
<evidence type="ECO:0000313" key="2">
    <source>
        <dbReference type="Proteomes" id="UP000244792"/>
    </source>
</evidence>
<reference evidence="1 2" key="1">
    <citation type="submission" date="2017-04" db="EMBL/GenBank/DDBJ databases">
        <title>Genomic insights into metabolism of Thermodesulfobium acidiphilum.</title>
        <authorList>
            <person name="Toshchakov S.V."/>
            <person name="Frolov E.N."/>
            <person name="Kublanov I.V."/>
            <person name="Samarov N.I."/>
            <person name="Novikov A."/>
            <person name="Lebedinsky A.V."/>
            <person name="Bonch-Osmolovskaya E.A."/>
            <person name="Chernyh N.A."/>
        </authorList>
    </citation>
    <scope>NUCLEOTIDE SEQUENCE [LARGE SCALE GENOMIC DNA]</scope>
    <source>
        <strain evidence="1 2">3127-1</strain>
    </source>
</reference>